<name>A0A6C0BD37_9ZZZZ</name>
<reference evidence="1" key="1">
    <citation type="journal article" date="2020" name="Nature">
        <title>Giant virus diversity and host interactions through global metagenomics.</title>
        <authorList>
            <person name="Schulz F."/>
            <person name="Roux S."/>
            <person name="Paez-Espino D."/>
            <person name="Jungbluth S."/>
            <person name="Walsh D.A."/>
            <person name="Denef V.J."/>
            <person name="McMahon K.D."/>
            <person name="Konstantinidis K.T."/>
            <person name="Eloe-Fadrosh E.A."/>
            <person name="Kyrpides N.C."/>
            <person name="Woyke T."/>
        </authorList>
    </citation>
    <scope>NUCLEOTIDE SEQUENCE</scope>
    <source>
        <strain evidence="1">GVMAG-M-3300010160-60</strain>
    </source>
</reference>
<dbReference type="AlphaFoldDB" id="A0A6C0BD37"/>
<sequence>MEPVLHNTIILNNEEHIMPHIVLSQSHNKKIYYDNELIFRGITYDSNVMVNTLTGCYKIFIDIYKINDIVVKLIFRKKEDIISKHSIKCLCNKCIVYNLHILECNCYDNLMLIGDDEIYRSDKIIDNDYPDIELFDEHYVLPKVKTYKKIIDYEHRKNMIVKWNDIEWQKQHVEDVFNKQLMKNIIKV</sequence>
<proteinExistence type="predicted"/>
<protein>
    <submittedName>
        <fullName evidence="1">Uncharacterized protein</fullName>
    </submittedName>
</protein>
<accession>A0A6C0BD37</accession>
<dbReference type="EMBL" id="MN739130">
    <property type="protein sequence ID" value="QHS90177.1"/>
    <property type="molecule type" value="Genomic_DNA"/>
</dbReference>
<evidence type="ECO:0000313" key="1">
    <source>
        <dbReference type="EMBL" id="QHS90177.1"/>
    </source>
</evidence>
<organism evidence="1">
    <name type="scientific">viral metagenome</name>
    <dbReference type="NCBI Taxonomy" id="1070528"/>
    <lineage>
        <taxon>unclassified sequences</taxon>
        <taxon>metagenomes</taxon>
        <taxon>organismal metagenomes</taxon>
    </lineage>
</organism>